<dbReference type="PANTHER" id="PTHR36026">
    <property type="entry name" value="OS05G0542100 PROTEIN"/>
    <property type="match status" value="1"/>
</dbReference>
<dbReference type="PANTHER" id="PTHR36026:SF1">
    <property type="entry name" value="OS05G0542100 PROTEIN"/>
    <property type="match status" value="1"/>
</dbReference>
<evidence type="ECO:0000256" key="1">
    <source>
        <dbReference type="SAM" id="Phobius"/>
    </source>
</evidence>
<protein>
    <submittedName>
        <fullName evidence="2">Uncharacterized protein</fullName>
    </submittedName>
</protein>
<feature type="non-terminal residue" evidence="2">
    <location>
        <position position="1"/>
    </location>
</feature>
<name>A0A8S9P9V5_BRACR</name>
<sequence>EAASDAASVRRVMQLTPIKPAVATPRALSSPSRTQTSSSLISIPRALSSPSPSFDVDLELSHLHLISRPRALSSLLSDAARAFSSPPIWVSSIVEVTVVFHMSFWEWVLDPRSNYWKEVLEERLKINWVLAKTLWLELVWTVDWSLLDMLFACVTCSVSLLILFVGLFLPAVVRPILHSLEASKQVKAPPSYILCDSFCLLFVSVIVNALRLQNKQQHAVESTVAAAGASAKRTTTKRAAAAAAAAADSVAAAAAETVAATKRTALMFTYCC</sequence>
<dbReference type="Proteomes" id="UP000712600">
    <property type="component" value="Unassembled WGS sequence"/>
</dbReference>
<feature type="transmembrane region" description="Helical" evidence="1">
    <location>
        <begin position="191"/>
        <end position="210"/>
    </location>
</feature>
<keyword evidence="1" id="KW-1133">Transmembrane helix</keyword>
<reference evidence="2" key="1">
    <citation type="submission" date="2019-12" db="EMBL/GenBank/DDBJ databases">
        <title>Genome sequencing and annotation of Brassica cretica.</title>
        <authorList>
            <person name="Studholme D.J."/>
            <person name="Sarris P."/>
        </authorList>
    </citation>
    <scope>NUCLEOTIDE SEQUENCE</scope>
    <source>
        <strain evidence="2">PFS-109/04</strain>
        <tissue evidence="2">Leaf</tissue>
    </source>
</reference>
<accession>A0A8S9P9V5</accession>
<gene>
    <name evidence="2" type="ORF">F2Q69_00008286</name>
</gene>
<proteinExistence type="predicted"/>
<comment type="caution">
    <text evidence="2">The sequence shown here is derived from an EMBL/GenBank/DDBJ whole genome shotgun (WGS) entry which is preliminary data.</text>
</comment>
<dbReference type="AlphaFoldDB" id="A0A8S9P9V5"/>
<dbReference type="EMBL" id="QGKX02001521">
    <property type="protein sequence ID" value="KAF3514444.1"/>
    <property type="molecule type" value="Genomic_DNA"/>
</dbReference>
<keyword evidence="1" id="KW-0812">Transmembrane</keyword>
<keyword evidence="1" id="KW-0472">Membrane</keyword>
<evidence type="ECO:0000313" key="2">
    <source>
        <dbReference type="EMBL" id="KAF3514444.1"/>
    </source>
</evidence>
<feature type="transmembrane region" description="Helical" evidence="1">
    <location>
        <begin position="149"/>
        <end position="171"/>
    </location>
</feature>
<organism evidence="2 3">
    <name type="scientific">Brassica cretica</name>
    <name type="common">Mustard</name>
    <dbReference type="NCBI Taxonomy" id="69181"/>
    <lineage>
        <taxon>Eukaryota</taxon>
        <taxon>Viridiplantae</taxon>
        <taxon>Streptophyta</taxon>
        <taxon>Embryophyta</taxon>
        <taxon>Tracheophyta</taxon>
        <taxon>Spermatophyta</taxon>
        <taxon>Magnoliopsida</taxon>
        <taxon>eudicotyledons</taxon>
        <taxon>Gunneridae</taxon>
        <taxon>Pentapetalae</taxon>
        <taxon>rosids</taxon>
        <taxon>malvids</taxon>
        <taxon>Brassicales</taxon>
        <taxon>Brassicaceae</taxon>
        <taxon>Brassiceae</taxon>
        <taxon>Brassica</taxon>
    </lineage>
</organism>
<evidence type="ECO:0000313" key="3">
    <source>
        <dbReference type="Proteomes" id="UP000712600"/>
    </source>
</evidence>